<name>A0AAV7T1I5_PLEWA</name>
<evidence type="ECO:0000313" key="2">
    <source>
        <dbReference type="Proteomes" id="UP001066276"/>
    </source>
</evidence>
<proteinExistence type="predicted"/>
<keyword evidence="2" id="KW-1185">Reference proteome</keyword>
<sequence length="103" mass="11563">MHCVTIASSPAIQRREWLCLLVARRRRERLKREAIEGEGVLCRKHNGRGRLGPARRVAVTMRPRERHFSPAGEINSSIGAARACRRCSASSSFLKQIHGFTLG</sequence>
<evidence type="ECO:0000313" key="1">
    <source>
        <dbReference type="EMBL" id="KAJ1170262.1"/>
    </source>
</evidence>
<dbReference type="EMBL" id="JANPWB010000007">
    <property type="protein sequence ID" value="KAJ1170262.1"/>
    <property type="molecule type" value="Genomic_DNA"/>
</dbReference>
<accession>A0AAV7T1I5</accession>
<dbReference type="AlphaFoldDB" id="A0AAV7T1I5"/>
<gene>
    <name evidence="1" type="ORF">NDU88_002142</name>
</gene>
<organism evidence="1 2">
    <name type="scientific">Pleurodeles waltl</name>
    <name type="common">Iberian ribbed newt</name>
    <dbReference type="NCBI Taxonomy" id="8319"/>
    <lineage>
        <taxon>Eukaryota</taxon>
        <taxon>Metazoa</taxon>
        <taxon>Chordata</taxon>
        <taxon>Craniata</taxon>
        <taxon>Vertebrata</taxon>
        <taxon>Euteleostomi</taxon>
        <taxon>Amphibia</taxon>
        <taxon>Batrachia</taxon>
        <taxon>Caudata</taxon>
        <taxon>Salamandroidea</taxon>
        <taxon>Salamandridae</taxon>
        <taxon>Pleurodelinae</taxon>
        <taxon>Pleurodeles</taxon>
    </lineage>
</organism>
<comment type="caution">
    <text evidence="1">The sequence shown here is derived from an EMBL/GenBank/DDBJ whole genome shotgun (WGS) entry which is preliminary data.</text>
</comment>
<protein>
    <submittedName>
        <fullName evidence="1">Uncharacterized protein</fullName>
    </submittedName>
</protein>
<dbReference type="Proteomes" id="UP001066276">
    <property type="component" value="Chromosome 4_1"/>
</dbReference>
<reference evidence="1" key="1">
    <citation type="journal article" date="2022" name="bioRxiv">
        <title>Sequencing and chromosome-scale assembly of the giantPleurodeles waltlgenome.</title>
        <authorList>
            <person name="Brown T."/>
            <person name="Elewa A."/>
            <person name="Iarovenko S."/>
            <person name="Subramanian E."/>
            <person name="Araus A.J."/>
            <person name="Petzold A."/>
            <person name="Susuki M."/>
            <person name="Suzuki K.-i.T."/>
            <person name="Hayashi T."/>
            <person name="Toyoda A."/>
            <person name="Oliveira C."/>
            <person name="Osipova E."/>
            <person name="Leigh N.D."/>
            <person name="Simon A."/>
            <person name="Yun M.H."/>
        </authorList>
    </citation>
    <scope>NUCLEOTIDE SEQUENCE</scope>
    <source>
        <strain evidence="1">20211129_DDA</strain>
        <tissue evidence="1">Liver</tissue>
    </source>
</reference>